<gene>
    <name evidence="1" type="ORF">SAMN06265337_3118</name>
</gene>
<dbReference type="Proteomes" id="UP000198131">
    <property type="component" value="Unassembled WGS sequence"/>
</dbReference>
<evidence type="ECO:0000313" key="2">
    <source>
        <dbReference type="Proteomes" id="UP000198131"/>
    </source>
</evidence>
<name>A0A212UCF2_9BACT</name>
<protein>
    <submittedName>
        <fullName evidence="1">Uncharacterized protein</fullName>
    </submittedName>
</protein>
<dbReference type="EMBL" id="FYEW01000002">
    <property type="protein sequence ID" value="SNC75917.1"/>
    <property type="molecule type" value="Genomic_DNA"/>
</dbReference>
<keyword evidence="2" id="KW-1185">Reference proteome</keyword>
<dbReference type="AlphaFoldDB" id="A0A212UCF2"/>
<reference evidence="2" key="1">
    <citation type="submission" date="2017-06" db="EMBL/GenBank/DDBJ databases">
        <authorList>
            <person name="Varghese N."/>
            <person name="Submissions S."/>
        </authorList>
    </citation>
    <scope>NUCLEOTIDE SEQUENCE [LARGE SCALE GENOMIC DNA]</scope>
    <source>
        <strain evidence="2">DSM 11116</strain>
    </source>
</reference>
<sequence>MLNFVLNNLYFILYIIKYSWYHNQRREGTQRC</sequence>
<organism evidence="1 2">
    <name type="scientific">Hymenobacter gelipurpurascens</name>
    <dbReference type="NCBI Taxonomy" id="89968"/>
    <lineage>
        <taxon>Bacteria</taxon>
        <taxon>Pseudomonadati</taxon>
        <taxon>Bacteroidota</taxon>
        <taxon>Cytophagia</taxon>
        <taxon>Cytophagales</taxon>
        <taxon>Hymenobacteraceae</taxon>
        <taxon>Hymenobacter</taxon>
    </lineage>
</organism>
<evidence type="ECO:0000313" key="1">
    <source>
        <dbReference type="EMBL" id="SNC75917.1"/>
    </source>
</evidence>
<proteinExistence type="predicted"/>
<accession>A0A212UCF2</accession>